<name>A0ABD1JHB0_9TELE</name>
<dbReference type="InterPro" id="IPR045058">
    <property type="entry name" value="GIMA/IAN/Toc"/>
</dbReference>
<comment type="similarity">
    <text evidence="1">Belongs to the TRAFAC class TrmE-Era-EngA-EngB-Septin-like GTPase superfamily. AIG1/Toc34/Toc159-like paraseptin GTPase family. IAN subfamily.</text>
</comment>
<dbReference type="EMBL" id="JBHFQA010000015">
    <property type="protein sequence ID" value="KAL2086169.1"/>
    <property type="molecule type" value="Genomic_DNA"/>
</dbReference>
<feature type="domain" description="AIG1-type G" evidence="5">
    <location>
        <begin position="2"/>
        <end position="192"/>
    </location>
</feature>
<dbReference type="Proteomes" id="UP001591681">
    <property type="component" value="Unassembled WGS sequence"/>
</dbReference>
<keyword evidence="7" id="KW-1185">Reference proteome</keyword>
<comment type="caution">
    <text evidence="6">The sequence shown here is derived from an EMBL/GenBank/DDBJ whole genome shotgun (WGS) entry which is preliminary data.</text>
</comment>
<organism evidence="6 7">
    <name type="scientific">Coilia grayii</name>
    <name type="common">Gray's grenadier anchovy</name>
    <dbReference type="NCBI Taxonomy" id="363190"/>
    <lineage>
        <taxon>Eukaryota</taxon>
        <taxon>Metazoa</taxon>
        <taxon>Chordata</taxon>
        <taxon>Craniata</taxon>
        <taxon>Vertebrata</taxon>
        <taxon>Euteleostomi</taxon>
        <taxon>Actinopterygii</taxon>
        <taxon>Neopterygii</taxon>
        <taxon>Teleostei</taxon>
        <taxon>Clupei</taxon>
        <taxon>Clupeiformes</taxon>
        <taxon>Clupeoidei</taxon>
        <taxon>Engraulidae</taxon>
        <taxon>Coilinae</taxon>
        <taxon>Coilia</taxon>
    </lineage>
</organism>
<evidence type="ECO:0000313" key="7">
    <source>
        <dbReference type="Proteomes" id="UP001591681"/>
    </source>
</evidence>
<protein>
    <recommendedName>
        <fullName evidence="5">AIG1-type G domain-containing protein</fullName>
    </recommendedName>
</protein>
<keyword evidence="2" id="KW-0547">Nucleotide-binding</keyword>
<evidence type="ECO:0000256" key="3">
    <source>
        <dbReference type="ARBA" id="ARBA00023134"/>
    </source>
</evidence>
<dbReference type="Gene3D" id="3.40.50.300">
    <property type="entry name" value="P-loop containing nucleotide triphosphate hydrolases"/>
    <property type="match status" value="1"/>
</dbReference>
<keyword evidence="3" id="KW-0342">GTP-binding</keyword>
<reference evidence="6 7" key="1">
    <citation type="submission" date="2024-09" db="EMBL/GenBank/DDBJ databases">
        <title>A chromosome-level genome assembly of Gray's grenadier anchovy, Coilia grayii.</title>
        <authorList>
            <person name="Fu Z."/>
        </authorList>
    </citation>
    <scope>NUCLEOTIDE SEQUENCE [LARGE SCALE GENOMIC DNA]</scope>
    <source>
        <strain evidence="6">G4</strain>
        <tissue evidence="6">Muscle</tissue>
    </source>
</reference>
<sequence length="234" mass="26542">MLLGKNATAKRMLANGILGREAFSRRPEPAIIHRCRGKNGPSLGQRNVTVIESVELQNTLDMARRLNTCVSWASPRPHLFLYVAELGERVCDGIRLLNRSLGAVALNFTVVAFLRSGDNADVDDRCKEQTLVKELRTCFKGSYHFLSGGDDGLNRRPTQLRAVMDVIDTLMSEHMGYQYTQELQQQQPANHKNEIHQVVKHSDTPAQVKKDKEQYHKQKENTEKKRTSSLWPFG</sequence>
<feature type="compositionally biased region" description="Basic and acidic residues" evidence="4">
    <location>
        <begin position="202"/>
        <end position="226"/>
    </location>
</feature>
<evidence type="ECO:0000256" key="1">
    <source>
        <dbReference type="ARBA" id="ARBA00008535"/>
    </source>
</evidence>
<dbReference type="InterPro" id="IPR006703">
    <property type="entry name" value="G_AIG1"/>
</dbReference>
<evidence type="ECO:0000259" key="5">
    <source>
        <dbReference type="Pfam" id="PF04548"/>
    </source>
</evidence>
<dbReference type="PANTHER" id="PTHR10903:SF188">
    <property type="entry name" value="GTPASE IMAP FAMILY MEMBER 2-LIKE-RELATED"/>
    <property type="match status" value="1"/>
</dbReference>
<evidence type="ECO:0000313" key="6">
    <source>
        <dbReference type="EMBL" id="KAL2086169.1"/>
    </source>
</evidence>
<feature type="region of interest" description="Disordered" evidence="4">
    <location>
        <begin position="202"/>
        <end position="234"/>
    </location>
</feature>
<dbReference type="AlphaFoldDB" id="A0ABD1JHB0"/>
<evidence type="ECO:0000256" key="4">
    <source>
        <dbReference type="SAM" id="MobiDB-lite"/>
    </source>
</evidence>
<proteinExistence type="inferred from homology"/>
<gene>
    <name evidence="6" type="ORF">ACEWY4_017228</name>
</gene>
<dbReference type="Pfam" id="PF04548">
    <property type="entry name" value="AIG1"/>
    <property type="match status" value="1"/>
</dbReference>
<evidence type="ECO:0000256" key="2">
    <source>
        <dbReference type="ARBA" id="ARBA00022741"/>
    </source>
</evidence>
<dbReference type="GO" id="GO:0005525">
    <property type="term" value="F:GTP binding"/>
    <property type="evidence" value="ECO:0007669"/>
    <property type="project" value="UniProtKB-KW"/>
</dbReference>
<accession>A0ABD1JHB0</accession>
<dbReference type="InterPro" id="IPR027417">
    <property type="entry name" value="P-loop_NTPase"/>
</dbReference>
<dbReference type="PANTHER" id="PTHR10903">
    <property type="entry name" value="GTPASE, IMAP FAMILY MEMBER-RELATED"/>
    <property type="match status" value="1"/>
</dbReference>